<gene>
    <name evidence="2" type="ORF">Tci_930976</name>
</gene>
<reference evidence="2" key="1">
    <citation type="journal article" date="2019" name="Sci. Rep.">
        <title>Draft genome of Tanacetum cinerariifolium, the natural source of mosquito coil.</title>
        <authorList>
            <person name="Yamashiro T."/>
            <person name="Shiraishi A."/>
            <person name="Satake H."/>
            <person name="Nakayama K."/>
        </authorList>
    </citation>
    <scope>NUCLEOTIDE SEQUENCE</scope>
</reference>
<sequence>RRHAPVGRVLRTASGRAGNEEHSDRQGARLRHRLAGGAWLLPRAKGDRRGIQLVESGVRQAAGLGRLRQVA</sequence>
<feature type="region of interest" description="Disordered" evidence="1">
    <location>
        <begin position="1"/>
        <end position="29"/>
    </location>
</feature>
<feature type="compositionally biased region" description="Basic and acidic residues" evidence="1">
    <location>
        <begin position="18"/>
        <end position="27"/>
    </location>
</feature>
<name>A0A699XH79_TANCI</name>
<dbReference type="EMBL" id="BKCJ011860154">
    <property type="protein sequence ID" value="GFD59007.1"/>
    <property type="molecule type" value="Genomic_DNA"/>
</dbReference>
<comment type="caution">
    <text evidence="2">The sequence shown here is derived from an EMBL/GenBank/DDBJ whole genome shotgun (WGS) entry which is preliminary data.</text>
</comment>
<dbReference type="AlphaFoldDB" id="A0A699XH79"/>
<evidence type="ECO:0000313" key="2">
    <source>
        <dbReference type="EMBL" id="GFD59007.1"/>
    </source>
</evidence>
<feature type="non-terminal residue" evidence="2">
    <location>
        <position position="1"/>
    </location>
</feature>
<evidence type="ECO:0000256" key="1">
    <source>
        <dbReference type="SAM" id="MobiDB-lite"/>
    </source>
</evidence>
<organism evidence="2">
    <name type="scientific">Tanacetum cinerariifolium</name>
    <name type="common">Dalmatian daisy</name>
    <name type="synonym">Chrysanthemum cinerariifolium</name>
    <dbReference type="NCBI Taxonomy" id="118510"/>
    <lineage>
        <taxon>Eukaryota</taxon>
        <taxon>Viridiplantae</taxon>
        <taxon>Streptophyta</taxon>
        <taxon>Embryophyta</taxon>
        <taxon>Tracheophyta</taxon>
        <taxon>Spermatophyta</taxon>
        <taxon>Magnoliopsida</taxon>
        <taxon>eudicotyledons</taxon>
        <taxon>Gunneridae</taxon>
        <taxon>Pentapetalae</taxon>
        <taxon>asterids</taxon>
        <taxon>campanulids</taxon>
        <taxon>Asterales</taxon>
        <taxon>Asteraceae</taxon>
        <taxon>Asteroideae</taxon>
        <taxon>Anthemideae</taxon>
        <taxon>Anthemidinae</taxon>
        <taxon>Tanacetum</taxon>
    </lineage>
</organism>
<accession>A0A699XH79</accession>
<proteinExistence type="predicted"/>
<protein>
    <submittedName>
        <fullName evidence="2">Uncharacterized protein</fullName>
    </submittedName>
</protein>